<dbReference type="Gene3D" id="3.40.50.300">
    <property type="entry name" value="P-loop containing nucleotide triphosphate hydrolases"/>
    <property type="match status" value="1"/>
</dbReference>
<dbReference type="GO" id="GO:0140664">
    <property type="term" value="F:ATP-dependent DNA damage sensor activity"/>
    <property type="evidence" value="ECO:0007669"/>
    <property type="project" value="InterPro"/>
</dbReference>
<evidence type="ECO:0000256" key="6">
    <source>
        <dbReference type="ARBA" id="ARBA00022840"/>
    </source>
</evidence>
<protein>
    <recommendedName>
        <fullName evidence="3 13">DNA mismatch repair protein MSH3</fullName>
    </recommendedName>
    <alternativeName>
        <fullName evidence="3 13">DNA mismatch repair protein MSH3</fullName>
    </alternativeName>
    <alternativeName>
        <fullName evidence="12">MutS protein homolog 3</fullName>
    </alternativeName>
</protein>
<keyword evidence="5 14" id="KW-0227">DNA damage</keyword>
<dbReference type="InterPro" id="IPR007695">
    <property type="entry name" value="DNA_mismatch_repair_MutS-lik_N"/>
</dbReference>
<evidence type="ECO:0000256" key="11">
    <source>
        <dbReference type="ARBA" id="ARBA00025902"/>
    </source>
</evidence>
<dbReference type="PANTHER" id="PTHR11361">
    <property type="entry name" value="DNA MISMATCH REPAIR PROTEIN MUTS FAMILY MEMBER"/>
    <property type="match status" value="1"/>
</dbReference>
<dbReference type="GO" id="GO:0030983">
    <property type="term" value="F:mismatched DNA binding"/>
    <property type="evidence" value="ECO:0007669"/>
    <property type="project" value="InterPro"/>
</dbReference>
<dbReference type="InterPro" id="IPR007696">
    <property type="entry name" value="DNA_mismatch_repair_MutS_core"/>
</dbReference>
<feature type="region of interest" description="Disordered" evidence="15">
    <location>
        <begin position="1"/>
        <end position="153"/>
    </location>
</feature>
<dbReference type="GO" id="GO:0006312">
    <property type="term" value="P:mitotic recombination"/>
    <property type="evidence" value="ECO:0007669"/>
    <property type="project" value="TreeGrafter"/>
</dbReference>
<feature type="region of interest" description="Disordered" evidence="15">
    <location>
        <begin position="165"/>
        <end position="194"/>
    </location>
</feature>
<evidence type="ECO:0000256" key="1">
    <source>
        <dbReference type="ARBA" id="ARBA00004123"/>
    </source>
</evidence>
<dbReference type="InterPro" id="IPR036678">
    <property type="entry name" value="MutS_con_dom_sf"/>
</dbReference>
<sequence>MQQARISSFFQGSPKAKKRPAPSSEPEVIDLSDSEDEDRAPPTKKQRAEANLFLPGTPSPPPEPAPVKDKGRGSGAAEQWRYNPQSPGPSPKRSDEDEAFKRRRKDEFKKKLLQENSRFVNMHKAEVVDDLEGADVDRNEQEERSQSEDDLGDGKFEALQDLFGHKSGAKGKGKAKSAKAGKRNKKPEEIGPSGKTYTALEQQVRILKAKYPGVLLIIEVGYKCRFFGEDAKIAAKELGIVCYMDRNFPTASIPTHRRDIHLKKLLSKGHKVGIVEQTETAALKKVGDNRNAPFERDLTHLYTAVTYVDSLDSADDLDHSPPPLLMCIVESLLGGMGVDEKVAIGMIILCPSTGDVVWDQFEDGHMRTELETRMIHTKPAELLLPEKKLSKPTERMLAHFASSASFEHGIRMERYKKRMSYTDAFEFVSDFYTKKTKNAKASESFTSGKLMAAVTDLPQQVVIALAQCIQHLAAFNIADALLVTQFFSKFTTRAHMILNGNTLTNLSLLKGLPDLAKGLCRIQYGKCTTKELSILLPAFNKAATTFSAVPSPSDVGFKSPLLNEIIFAWPQLREPVQELIGAISLKNASEGNMELLWTDPEKYPEVSNADMGIQAVEIDLDDELKSIRRALRKPSLQYSIVAGEEFLVEIPRTDDRIVPPDWQVISSTKKVRRYRSPAIRAKVEERARFKEQLDAAARAAFLSFLEEITQNHYALLRDAVNKLAIADCLCSLAHVATNQGYVKPTFTPPDAEDELHIVEGRHPMVEALMSAPFVANDVCMGAGSPRSKIITGPNMGGKSSAVRMVALIAIMAQVGSYVPAKEVRMSLLDGVLTRMGASDELARGRSTFMVEMSETSDILLSSTSKSLVILDELGRGTSTFDGMAIAQAVLQHLVEEKKCKTLFITHYPLVAIDLERRFPQDLQNLHMGFREDTRITGVREITFLYRLTPGLAKGSFGVECARLAGLPEEILTAAGLQAEKLRVLVEERNKRNK</sequence>
<dbReference type="Gene3D" id="3.30.420.110">
    <property type="entry name" value="MutS, connector domain"/>
    <property type="match status" value="1"/>
</dbReference>
<keyword evidence="7 14" id="KW-0238">DNA-binding</keyword>
<dbReference type="Gene3D" id="3.40.1170.10">
    <property type="entry name" value="DNA repair protein MutS, domain I"/>
    <property type="match status" value="1"/>
</dbReference>
<name>A0A4Y9ZUC7_9AGAM</name>
<dbReference type="GO" id="GO:0005524">
    <property type="term" value="F:ATP binding"/>
    <property type="evidence" value="ECO:0007669"/>
    <property type="project" value="UniProtKB-KW"/>
</dbReference>
<evidence type="ECO:0000256" key="8">
    <source>
        <dbReference type="ARBA" id="ARBA00023204"/>
    </source>
</evidence>
<dbReference type="InterPro" id="IPR007861">
    <property type="entry name" value="DNA_mismatch_repair_MutS_clamp"/>
</dbReference>
<feature type="domain" description="DNA mismatch repair proteins mutS family" evidence="16">
    <location>
        <begin position="866"/>
        <end position="882"/>
    </location>
</feature>
<reference evidence="17 18" key="1">
    <citation type="submission" date="2019-02" db="EMBL/GenBank/DDBJ databases">
        <title>Genome sequencing of the rare red list fungi Hericium alpestre (H. flagellum).</title>
        <authorList>
            <person name="Buettner E."/>
            <person name="Kellner H."/>
        </authorList>
    </citation>
    <scope>NUCLEOTIDE SEQUENCE [LARGE SCALE GENOMIC DNA]</scope>
    <source>
        <strain evidence="17 18">DSM 108284</strain>
    </source>
</reference>
<dbReference type="SMART" id="SM00534">
    <property type="entry name" value="MUTSac"/>
    <property type="match status" value="1"/>
</dbReference>
<dbReference type="SUPFAM" id="SSF55271">
    <property type="entry name" value="DNA repair protein MutS, domain I"/>
    <property type="match status" value="1"/>
</dbReference>
<evidence type="ECO:0000256" key="4">
    <source>
        <dbReference type="ARBA" id="ARBA00022741"/>
    </source>
</evidence>
<evidence type="ECO:0000256" key="9">
    <source>
        <dbReference type="ARBA" id="ARBA00023242"/>
    </source>
</evidence>
<dbReference type="InterPro" id="IPR027417">
    <property type="entry name" value="P-loop_NTPase"/>
</dbReference>
<comment type="function">
    <text evidence="10">Component of the post-replicative DNA mismatch repair system (MMR). Heterodimerizes with MSH2 to form MutS beta, which binds to DNA mismatches thereby initiating DNA repair. MSH3 provides substrate-binding and substrate specificity to the complex. When bound, the MutS beta heterodimer bends the DNA helix and shields approximately 20 base pairs. Acts mainly to repair insertion-deletion loops (IDLs) from 2 to 13 nucleotides in size, but can also repair base-base and single insertion-deletion mismatches that occur during replication. After mismatch binding, forms a ternary complex with the MutL alpha heterodimer, which is thought to be responsible for directing the downstream MMR events, including strand discrimination, excision, and resynthesis. ATP binding and hydrolysis play a pivotal role in mismatch repair functions.</text>
</comment>
<keyword evidence="18" id="KW-1185">Reference proteome</keyword>
<dbReference type="Proteomes" id="UP000298061">
    <property type="component" value="Unassembled WGS sequence"/>
</dbReference>
<evidence type="ECO:0000256" key="7">
    <source>
        <dbReference type="ARBA" id="ARBA00023125"/>
    </source>
</evidence>
<evidence type="ECO:0000256" key="14">
    <source>
        <dbReference type="RuleBase" id="RU003756"/>
    </source>
</evidence>
<dbReference type="SUPFAM" id="SSF48334">
    <property type="entry name" value="DNA repair protein MutS, domain III"/>
    <property type="match status" value="1"/>
</dbReference>
<keyword evidence="6" id="KW-0067">ATP-binding</keyword>
<dbReference type="PROSITE" id="PS00486">
    <property type="entry name" value="DNA_MISMATCH_REPAIR_2"/>
    <property type="match status" value="1"/>
</dbReference>
<dbReference type="STRING" id="135208.A0A4Y9ZUC7"/>
<keyword evidence="9" id="KW-0539">Nucleus</keyword>
<dbReference type="GO" id="GO:0005634">
    <property type="term" value="C:nucleus"/>
    <property type="evidence" value="ECO:0007669"/>
    <property type="project" value="UniProtKB-SubCell"/>
</dbReference>
<evidence type="ECO:0000256" key="5">
    <source>
        <dbReference type="ARBA" id="ARBA00022763"/>
    </source>
</evidence>
<evidence type="ECO:0000256" key="15">
    <source>
        <dbReference type="SAM" id="MobiDB-lite"/>
    </source>
</evidence>
<dbReference type="AlphaFoldDB" id="A0A4Y9ZUC7"/>
<dbReference type="Pfam" id="PF01624">
    <property type="entry name" value="MutS_I"/>
    <property type="match status" value="1"/>
</dbReference>
<feature type="compositionally biased region" description="Polar residues" evidence="15">
    <location>
        <begin position="1"/>
        <end position="11"/>
    </location>
</feature>
<dbReference type="EMBL" id="SFCI01001003">
    <property type="protein sequence ID" value="TFY77098.1"/>
    <property type="molecule type" value="Genomic_DNA"/>
</dbReference>
<comment type="caution">
    <text evidence="17">The sequence shown here is derived from an EMBL/GenBank/DDBJ whole genome shotgun (WGS) entry which is preliminary data.</text>
</comment>
<evidence type="ECO:0000313" key="18">
    <source>
        <dbReference type="Proteomes" id="UP000298061"/>
    </source>
</evidence>
<keyword evidence="8 14" id="KW-0234">DNA repair</keyword>
<proteinExistence type="inferred from homology"/>
<gene>
    <name evidence="17" type="ORF">EWM64_g6915</name>
</gene>
<dbReference type="Gene3D" id="1.10.1420.10">
    <property type="match status" value="2"/>
</dbReference>
<dbReference type="OrthoDB" id="121051at2759"/>
<evidence type="ECO:0000256" key="13">
    <source>
        <dbReference type="ARBA" id="ARBA00073774"/>
    </source>
</evidence>
<dbReference type="InterPro" id="IPR017261">
    <property type="entry name" value="DNA_mismatch_repair_MutS/MSH"/>
</dbReference>
<evidence type="ECO:0000256" key="3">
    <source>
        <dbReference type="ARBA" id="ARBA00022151"/>
    </source>
</evidence>
<dbReference type="InterPro" id="IPR036187">
    <property type="entry name" value="DNA_mismatch_repair_MutS_sf"/>
</dbReference>
<dbReference type="InterPro" id="IPR016151">
    <property type="entry name" value="DNA_mismatch_repair_MutS_N"/>
</dbReference>
<dbReference type="PIRSF" id="PIRSF037677">
    <property type="entry name" value="DNA_mis_repair_Msh6"/>
    <property type="match status" value="1"/>
</dbReference>
<dbReference type="SUPFAM" id="SSF52540">
    <property type="entry name" value="P-loop containing nucleoside triphosphate hydrolases"/>
    <property type="match status" value="1"/>
</dbReference>
<evidence type="ECO:0000256" key="2">
    <source>
        <dbReference type="ARBA" id="ARBA00007094"/>
    </source>
</evidence>
<dbReference type="Pfam" id="PF05192">
    <property type="entry name" value="MutS_III"/>
    <property type="match status" value="1"/>
</dbReference>
<dbReference type="Pfam" id="PF05190">
    <property type="entry name" value="MutS_IV"/>
    <property type="match status" value="1"/>
</dbReference>
<dbReference type="PANTHER" id="PTHR11361:SF122">
    <property type="entry name" value="DNA MISMATCH REPAIR PROTEIN MSH3"/>
    <property type="match status" value="1"/>
</dbReference>
<comment type="subcellular location">
    <subcellularLocation>
        <location evidence="1">Nucleus</location>
    </subcellularLocation>
</comment>
<dbReference type="InterPro" id="IPR000432">
    <property type="entry name" value="DNA_mismatch_repair_MutS_C"/>
</dbReference>
<comment type="subunit">
    <text evidence="11">Heterodimer consisting of MSH2-MSH3 (MutS beta). Forms a ternary complex with MutL alpha (MLH1-PMS1).</text>
</comment>
<comment type="similarity">
    <text evidence="2">Belongs to the DNA mismatch repair MutS family. MSH3 subfamily.</text>
</comment>
<organism evidence="17 18">
    <name type="scientific">Hericium alpestre</name>
    <dbReference type="NCBI Taxonomy" id="135208"/>
    <lineage>
        <taxon>Eukaryota</taxon>
        <taxon>Fungi</taxon>
        <taxon>Dikarya</taxon>
        <taxon>Basidiomycota</taxon>
        <taxon>Agaricomycotina</taxon>
        <taxon>Agaricomycetes</taxon>
        <taxon>Russulales</taxon>
        <taxon>Hericiaceae</taxon>
        <taxon>Hericium</taxon>
    </lineage>
</organism>
<evidence type="ECO:0000259" key="16">
    <source>
        <dbReference type="PROSITE" id="PS00486"/>
    </source>
</evidence>
<evidence type="ECO:0000256" key="10">
    <source>
        <dbReference type="ARBA" id="ARBA00025373"/>
    </source>
</evidence>
<dbReference type="FunFam" id="3.40.1170.10:FF:000004">
    <property type="entry name" value="DNA mismatch repair protein"/>
    <property type="match status" value="1"/>
</dbReference>
<dbReference type="InterPro" id="IPR045076">
    <property type="entry name" value="MutS"/>
</dbReference>
<dbReference type="Pfam" id="PF05188">
    <property type="entry name" value="MutS_II"/>
    <property type="match status" value="1"/>
</dbReference>
<dbReference type="InterPro" id="IPR007860">
    <property type="entry name" value="DNA_mmatch_repair_MutS_con_dom"/>
</dbReference>
<dbReference type="FunFam" id="1.10.1420.10:FF:000004">
    <property type="entry name" value="DNA mismatch repair protein Msh3"/>
    <property type="match status" value="1"/>
</dbReference>
<feature type="compositionally biased region" description="Acidic residues" evidence="15">
    <location>
        <begin position="27"/>
        <end position="38"/>
    </location>
</feature>
<keyword evidence="4 14" id="KW-0547">Nucleotide-binding</keyword>
<feature type="compositionally biased region" description="Basic and acidic residues" evidence="15">
    <location>
        <begin position="135"/>
        <end position="153"/>
    </location>
</feature>
<feature type="compositionally biased region" description="Basic residues" evidence="15">
    <location>
        <begin position="167"/>
        <end position="185"/>
    </location>
</feature>
<dbReference type="GO" id="GO:0006298">
    <property type="term" value="P:mismatch repair"/>
    <property type="evidence" value="ECO:0007669"/>
    <property type="project" value="InterPro"/>
</dbReference>
<dbReference type="Pfam" id="PF00488">
    <property type="entry name" value="MutS_V"/>
    <property type="match status" value="1"/>
</dbReference>
<dbReference type="SMART" id="SM00533">
    <property type="entry name" value="MUTSd"/>
    <property type="match status" value="1"/>
</dbReference>
<evidence type="ECO:0000256" key="12">
    <source>
        <dbReference type="ARBA" id="ARBA00029792"/>
    </source>
</evidence>
<evidence type="ECO:0000313" key="17">
    <source>
        <dbReference type="EMBL" id="TFY77098.1"/>
    </source>
</evidence>
<accession>A0A4Y9ZUC7</accession>